<name>A0A022QDE4_ERYGU</name>
<keyword evidence="2" id="KW-0863">Zinc-finger</keyword>
<proteinExistence type="predicted"/>
<feature type="domain" description="ZF-HD dimerization-type" evidence="4">
    <location>
        <begin position="61"/>
        <end position="109"/>
    </location>
</feature>
<dbReference type="GO" id="GO:0008270">
    <property type="term" value="F:zinc ion binding"/>
    <property type="evidence" value="ECO:0007669"/>
    <property type="project" value="UniProtKB-KW"/>
</dbReference>
<dbReference type="GO" id="GO:0005634">
    <property type="term" value="C:nucleus"/>
    <property type="evidence" value="ECO:0000318"/>
    <property type="project" value="GO_Central"/>
</dbReference>
<dbReference type="GO" id="GO:0000976">
    <property type="term" value="F:transcription cis-regulatory region binding"/>
    <property type="evidence" value="ECO:0000318"/>
    <property type="project" value="GO_Central"/>
</dbReference>
<dbReference type="InterPro" id="IPR006456">
    <property type="entry name" value="ZF_HD_homeobox_Cys/His_dimer"/>
</dbReference>
<dbReference type="EMBL" id="KI632003">
    <property type="protein sequence ID" value="EYU25298.1"/>
    <property type="molecule type" value="Genomic_DNA"/>
</dbReference>
<evidence type="ECO:0000313" key="6">
    <source>
        <dbReference type="Proteomes" id="UP000030748"/>
    </source>
</evidence>
<feature type="domain" description="ZF-HD dimerization-type" evidence="4">
    <location>
        <begin position="15"/>
        <end position="57"/>
    </location>
</feature>
<gene>
    <name evidence="5" type="ORF">MIMGU_mgv1a025199mg</name>
</gene>
<dbReference type="PANTHER" id="PTHR31948:SF148">
    <property type="entry name" value="MINI ZINC FINGER PROTEIN 3"/>
    <property type="match status" value="1"/>
</dbReference>
<sequence>REEKAREGKMKEEYYAECCKPHLHMEWKSDGCQEFMWESSSLECKICGCHRNFHRKVVVVYTKCHKVHDFKVLNSVDGCQEFIPNGKEGYPTALSCAVCGCHKGFHRNEVTIKPVK</sequence>
<keyword evidence="6" id="KW-1185">Reference proteome</keyword>
<dbReference type="STRING" id="4155.A0A022QDE4"/>
<accession>A0A022QDE4</accession>
<dbReference type="PANTHER" id="PTHR31948">
    <property type="entry name" value="ZINC-FINGER HOMEODOMAIN PROTEIN 2"/>
    <property type="match status" value="1"/>
</dbReference>
<evidence type="ECO:0000313" key="5">
    <source>
        <dbReference type="EMBL" id="EYU25298.1"/>
    </source>
</evidence>
<keyword evidence="3" id="KW-0862">Zinc</keyword>
<evidence type="ECO:0000256" key="2">
    <source>
        <dbReference type="ARBA" id="ARBA00022771"/>
    </source>
</evidence>
<dbReference type="GO" id="GO:0003700">
    <property type="term" value="F:DNA-binding transcription factor activity"/>
    <property type="evidence" value="ECO:0000318"/>
    <property type="project" value="GO_Central"/>
</dbReference>
<keyword evidence="1" id="KW-0479">Metal-binding</keyword>
<evidence type="ECO:0000256" key="3">
    <source>
        <dbReference type="ARBA" id="ARBA00022833"/>
    </source>
</evidence>
<evidence type="ECO:0000259" key="4">
    <source>
        <dbReference type="PROSITE" id="PS51523"/>
    </source>
</evidence>
<dbReference type="AlphaFoldDB" id="A0A022QDE4"/>
<dbReference type="Pfam" id="PF04770">
    <property type="entry name" value="ZF-HD_dimer"/>
    <property type="match status" value="2"/>
</dbReference>
<dbReference type="PROSITE" id="PS51523">
    <property type="entry name" value="ZF_HD_DIMER"/>
    <property type="match status" value="2"/>
</dbReference>
<dbReference type="NCBIfam" id="TIGR01566">
    <property type="entry name" value="ZF_HD_prot_N"/>
    <property type="match status" value="1"/>
</dbReference>
<protein>
    <recommendedName>
        <fullName evidence="4">ZF-HD dimerization-type domain-containing protein</fullName>
    </recommendedName>
</protein>
<feature type="non-terminal residue" evidence="5">
    <location>
        <position position="1"/>
    </location>
</feature>
<evidence type="ECO:0000256" key="1">
    <source>
        <dbReference type="ARBA" id="ARBA00022723"/>
    </source>
</evidence>
<organism evidence="5 6">
    <name type="scientific">Erythranthe guttata</name>
    <name type="common">Yellow monkey flower</name>
    <name type="synonym">Mimulus guttatus</name>
    <dbReference type="NCBI Taxonomy" id="4155"/>
    <lineage>
        <taxon>Eukaryota</taxon>
        <taxon>Viridiplantae</taxon>
        <taxon>Streptophyta</taxon>
        <taxon>Embryophyta</taxon>
        <taxon>Tracheophyta</taxon>
        <taxon>Spermatophyta</taxon>
        <taxon>Magnoliopsida</taxon>
        <taxon>eudicotyledons</taxon>
        <taxon>Gunneridae</taxon>
        <taxon>Pentapetalae</taxon>
        <taxon>asterids</taxon>
        <taxon>lamiids</taxon>
        <taxon>Lamiales</taxon>
        <taxon>Phrymaceae</taxon>
        <taxon>Erythranthe</taxon>
    </lineage>
</organism>
<reference evidence="5 6" key="1">
    <citation type="journal article" date="2013" name="Proc. Natl. Acad. Sci. U.S.A.">
        <title>Fine-scale variation in meiotic recombination in Mimulus inferred from population shotgun sequencing.</title>
        <authorList>
            <person name="Hellsten U."/>
            <person name="Wright K.M."/>
            <person name="Jenkins J."/>
            <person name="Shu S."/>
            <person name="Yuan Y."/>
            <person name="Wessler S.R."/>
            <person name="Schmutz J."/>
            <person name="Willis J.H."/>
            <person name="Rokhsar D.S."/>
        </authorList>
    </citation>
    <scope>NUCLEOTIDE SEQUENCE [LARGE SCALE GENOMIC DNA]</scope>
    <source>
        <strain evidence="6">cv. DUN x IM62</strain>
    </source>
</reference>
<dbReference type="Proteomes" id="UP000030748">
    <property type="component" value="Unassembled WGS sequence"/>
</dbReference>
<dbReference type="GO" id="GO:0006355">
    <property type="term" value="P:regulation of DNA-templated transcription"/>
    <property type="evidence" value="ECO:0000318"/>
    <property type="project" value="GO_Central"/>
</dbReference>